<comment type="similarity">
    <text evidence="1">Belongs to the UDP-glycosyltransferase family.</text>
</comment>
<sequence length="465" mass="51916">MAATPPHALVFPFPAQSHVISLLELSYCLLDRGFKITFLNTEFNHRRLLDTLSKEHPASAATAELADGFRLASIPDGLGPAEDRNDIGKVIESMLAVMPGWLEDFMVNGEEKFTCLVADQCMAWALDVAKKVGVRAASIFPASAAVLALNLSIPKLIADGVVDEEGEIKKHEIFQLSPQMPPMHPTQLSWNCFQDSKTRKIMFNYFADSNKSIVNADIILCNTFHELEKPIFAYAPAIVPIGPLIAGSRPNKTAGNFWAQDTKCIEWLDRQQQATVIYVAFGSFTVFNQHQFQELALGLELTGHPFLWVVRPDLTDAADDNPINLSNFIERVGDRGRLVGWCPQARVLAHPSVACFVTHCGWNSTLEGLRNGLPFLCWPYFGDQFLNQTYICDIWRVGLRMIADTNGIYSKEQIRSKLEELISGDVEIKERSLAFKEMAYKSTLEKVGSSHDNFNSFINLIMKGV</sequence>
<dbReference type="InterPro" id="IPR002213">
    <property type="entry name" value="UDP_glucos_trans"/>
</dbReference>
<dbReference type="AlphaFoldDB" id="A0AAP0B9J4"/>
<dbReference type="EMBL" id="JBBWWQ010000013">
    <property type="protein sequence ID" value="KAK8934004.1"/>
    <property type="molecule type" value="Genomic_DNA"/>
</dbReference>
<dbReference type="Pfam" id="PF00201">
    <property type="entry name" value="UDPGT"/>
    <property type="match status" value="1"/>
</dbReference>
<comment type="caution">
    <text evidence="3">The sequence shown here is derived from an EMBL/GenBank/DDBJ whole genome shotgun (WGS) entry which is preliminary data.</text>
</comment>
<dbReference type="PANTHER" id="PTHR11926:SF1412">
    <property type="entry name" value="UDP-GLYCOSYLTRANSFERASE 83A1-LIKE"/>
    <property type="match status" value="1"/>
</dbReference>
<protein>
    <submittedName>
        <fullName evidence="3">UDP-glycosyltransferase 83A1</fullName>
    </submittedName>
</protein>
<dbReference type="FunFam" id="3.40.50.2000:FF:000108">
    <property type="entry name" value="UDP-glycosyltransferase 83A1"/>
    <property type="match status" value="1"/>
</dbReference>
<dbReference type="FunFam" id="3.40.50.2000:FF:000061">
    <property type="entry name" value="UDP-glycosyltransferase 83A1"/>
    <property type="match status" value="1"/>
</dbReference>
<dbReference type="SUPFAM" id="SSF53756">
    <property type="entry name" value="UDP-Glycosyltransferase/glycogen phosphorylase"/>
    <property type="match status" value="1"/>
</dbReference>
<dbReference type="CDD" id="cd03784">
    <property type="entry name" value="GT1_Gtf-like"/>
    <property type="match status" value="1"/>
</dbReference>
<gene>
    <name evidence="3" type="primary">UGT83A1</name>
    <name evidence="3" type="ORF">KSP39_PZI015227</name>
</gene>
<name>A0AAP0B9J4_9ASPA</name>
<evidence type="ECO:0000256" key="2">
    <source>
        <dbReference type="ARBA" id="ARBA00022679"/>
    </source>
</evidence>
<dbReference type="Gene3D" id="3.40.50.2000">
    <property type="entry name" value="Glycogen Phosphorylase B"/>
    <property type="match status" value="2"/>
</dbReference>
<accession>A0AAP0B9J4</accession>
<reference evidence="3 4" key="1">
    <citation type="journal article" date="2022" name="Nat. Plants">
        <title>Genomes of leafy and leafless Platanthera orchids illuminate the evolution of mycoheterotrophy.</title>
        <authorList>
            <person name="Li M.H."/>
            <person name="Liu K.W."/>
            <person name="Li Z."/>
            <person name="Lu H.C."/>
            <person name="Ye Q.L."/>
            <person name="Zhang D."/>
            <person name="Wang J.Y."/>
            <person name="Li Y.F."/>
            <person name="Zhong Z.M."/>
            <person name="Liu X."/>
            <person name="Yu X."/>
            <person name="Liu D.K."/>
            <person name="Tu X.D."/>
            <person name="Liu B."/>
            <person name="Hao Y."/>
            <person name="Liao X.Y."/>
            <person name="Jiang Y.T."/>
            <person name="Sun W.H."/>
            <person name="Chen J."/>
            <person name="Chen Y.Q."/>
            <person name="Ai Y."/>
            <person name="Zhai J.W."/>
            <person name="Wu S.S."/>
            <person name="Zhou Z."/>
            <person name="Hsiao Y.Y."/>
            <person name="Wu W.L."/>
            <person name="Chen Y.Y."/>
            <person name="Lin Y.F."/>
            <person name="Hsu J.L."/>
            <person name="Li C.Y."/>
            <person name="Wang Z.W."/>
            <person name="Zhao X."/>
            <person name="Zhong W.Y."/>
            <person name="Ma X.K."/>
            <person name="Ma L."/>
            <person name="Huang J."/>
            <person name="Chen G.Z."/>
            <person name="Huang M.Z."/>
            <person name="Huang L."/>
            <person name="Peng D.H."/>
            <person name="Luo Y.B."/>
            <person name="Zou S.Q."/>
            <person name="Chen S.P."/>
            <person name="Lan S."/>
            <person name="Tsai W.C."/>
            <person name="Van de Peer Y."/>
            <person name="Liu Z.J."/>
        </authorList>
    </citation>
    <scope>NUCLEOTIDE SEQUENCE [LARGE SCALE GENOMIC DNA]</scope>
    <source>
        <strain evidence="3">Lor287</strain>
    </source>
</reference>
<keyword evidence="4" id="KW-1185">Reference proteome</keyword>
<organism evidence="3 4">
    <name type="scientific">Platanthera zijinensis</name>
    <dbReference type="NCBI Taxonomy" id="2320716"/>
    <lineage>
        <taxon>Eukaryota</taxon>
        <taxon>Viridiplantae</taxon>
        <taxon>Streptophyta</taxon>
        <taxon>Embryophyta</taxon>
        <taxon>Tracheophyta</taxon>
        <taxon>Spermatophyta</taxon>
        <taxon>Magnoliopsida</taxon>
        <taxon>Liliopsida</taxon>
        <taxon>Asparagales</taxon>
        <taxon>Orchidaceae</taxon>
        <taxon>Orchidoideae</taxon>
        <taxon>Orchideae</taxon>
        <taxon>Orchidinae</taxon>
        <taxon>Platanthera</taxon>
    </lineage>
</organism>
<dbReference type="GO" id="GO:0080043">
    <property type="term" value="F:quercetin 3-O-glucosyltransferase activity"/>
    <property type="evidence" value="ECO:0007669"/>
    <property type="project" value="TreeGrafter"/>
</dbReference>
<dbReference type="Proteomes" id="UP001418222">
    <property type="component" value="Unassembled WGS sequence"/>
</dbReference>
<dbReference type="PANTHER" id="PTHR11926">
    <property type="entry name" value="GLUCOSYL/GLUCURONOSYL TRANSFERASES"/>
    <property type="match status" value="1"/>
</dbReference>
<proteinExistence type="inferred from homology"/>
<dbReference type="GO" id="GO:0080044">
    <property type="term" value="F:quercetin 7-O-glucosyltransferase activity"/>
    <property type="evidence" value="ECO:0007669"/>
    <property type="project" value="TreeGrafter"/>
</dbReference>
<evidence type="ECO:0000313" key="4">
    <source>
        <dbReference type="Proteomes" id="UP001418222"/>
    </source>
</evidence>
<evidence type="ECO:0000313" key="3">
    <source>
        <dbReference type="EMBL" id="KAK8934004.1"/>
    </source>
</evidence>
<evidence type="ECO:0000256" key="1">
    <source>
        <dbReference type="ARBA" id="ARBA00009995"/>
    </source>
</evidence>
<keyword evidence="2" id="KW-0808">Transferase</keyword>